<feature type="transmembrane region" description="Helical" evidence="6">
    <location>
        <begin position="358"/>
        <end position="379"/>
    </location>
</feature>
<dbReference type="AlphaFoldDB" id="D3E3E1"/>
<dbReference type="EMBL" id="CP001719">
    <property type="protein sequence ID" value="ADC47052.1"/>
    <property type="molecule type" value="Genomic_DNA"/>
</dbReference>
<keyword evidence="5 6" id="KW-0472">Membrane</keyword>
<evidence type="ECO:0000313" key="7">
    <source>
        <dbReference type="EMBL" id="ADC47052.1"/>
    </source>
</evidence>
<dbReference type="Pfam" id="PF00209">
    <property type="entry name" value="SNF"/>
    <property type="match status" value="2"/>
</dbReference>
<feature type="transmembrane region" description="Helical" evidence="6">
    <location>
        <begin position="385"/>
        <end position="408"/>
    </location>
</feature>
<dbReference type="HOGENOM" id="CLU_006855_3_3_2"/>
<feature type="transmembrane region" description="Helical" evidence="6">
    <location>
        <begin position="85"/>
        <end position="103"/>
    </location>
</feature>
<feature type="transmembrane region" description="Helical" evidence="6">
    <location>
        <begin position="256"/>
        <end position="279"/>
    </location>
</feature>
<feature type="transmembrane region" description="Helical" evidence="6">
    <location>
        <begin position="219"/>
        <end position="244"/>
    </location>
</feature>
<dbReference type="KEGG" id="mru:mru_1202"/>
<dbReference type="OrthoDB" id="99721at2157"/>
<dbReference type="PROSITE" id="PS50267">
    <property type="entry name" value="NA_NEUROTRAN_SYMP_3"/>
    <property type="match status" value="1"/>
</dbReference>
<dbReference type="RefSeq" id="WP_012956001.1">
    <property type="nucleotide sequence ID" value="NC_013790.1"/>
</dbReference>
<dbReference type="GO" id="GO:0016020">
    <property type="term" value="C:membrane"/>
    <property type="evidence" value="ECO:0007669"/>
    <property type="project" value="UniProtKB-SubCell"/>
</dbReference>
<evidence type="ECO:0000256" key="5">
    <source>
        <dbReference type="ARBA" id="ARBA00023136"/>
    </source>
</evidence>
<feature type="transmembrane region" description="Helical" evidence="6">
    <location>
        <begin position="291"/>
        <end position="310"/>
    </location>
</feature>
<evidence type="ECO:0000256" key="1">
    <source>
        <dbReference type="ARBA" id="ARBA00004141"/>
    </source>
</evidence>
<feature type="transmembrane region" description="Helical" evidence="6">
    <location>
        <begin position="141"/>
        <end position="162"/>
    </location>
</feature>
<keyword evidence="8" id="KW-1185">Reference proteome</keyword>
<dbReference type="NCBIfam" id="NF037979">
    <property type="entry name" value="Na_transp"/>
    <property type="match status" value="1"/>
</dbReference>
<feature type="transmembrane region" description="Helical" evidence="6">
    <location>
        <begin position="43"/>
        <end position="64"/>
    </location>
</feature>
<keyword evidence="4 6" id="KW-1133">Transmembrane helix</keyword>
<evidence type="ECO:0000256" key="4">
    <source>
        <dbReference type="ARBA" id="ARBA00022989"/>
    </source>
</evidence>
<dbReference type="CDD" id="cd10334">
    <property type="entry name" value="SLC6sbd_u1"/>
    <property type="match status" value="1"/>
</dbReference>
<dbReference type="InterPro" id="IPR000175">
    <property type="entry name" value="Na/ntran_symport"/>
</dbReference>
<accession>D3E3E1</accession>
<proteinExistence type="predicted"/>
<feature type="transmembrane region" description="Helical" evidence="6">
    <location>
        <begin position="457"/>
        <end position="476"/>
    </location>
</feature>
<keyword evidence="3 6" id="KW-0812">Transmembrane</keyword>
<evidence type="ECO:0000256" key="3">
    <source>
        <dbReference type="ARBA" id="ARBA00022692"/>
    </source>
</evidence>
<protein>
    <submittedName>
        <fullName evidence="7">Na+-dependent transporter SNF family</fullName>
    </submittedName>
</protein>
<gene>
    <name evidence="7" type="ordered locus">mru_1202</name>
</gene>
<comment type="subcellular location">
    <subcellularLocation>
        <location evidence="1">Membrane</location>
        <topology evidence="1">Multi-pass membrane protein</topology>
    </subcellularLocation>
</comment>
<evidence type="ECO:0000313" key="8">
    <source>
        <dbReference type="Proteomes" id="UP000008680"/>
    </source>
</evidence>
<name>D3E3E1_METRM</name>
<dbReference type="PRINTS" id="PR00176">
    <property type="entry name" value="NANEUSMPORT"/>
</dbReference>
<reference evidence="7 8" key="1">
    <citation type="journal article" date="2010" name="PLoS ONE">
        <title>The genome sequence of the rumen methanogen Methanobrevibacter ruminantium reveals new possibilities for controlling ruminant methane emissions.</title>
        <authorList>
            <person name="Leahy S.C."/>
            <person name="Kelly W.J."/>
            <person name="Altermann E."/>
            <person name="Ronimus R.S."/>
            <person name="Yeoman C.J."/>
            <person name="Pacheco D.M."/>
            <person name="Li D."/>
            <person name="Kong Z."/>
            <person name="McTavish S."/>
            <person name="Sang C."/>
            <person name="Lambie S.C."/>
            <person name="Janssen P.H."/>
            <person name="Dey D."/>
            <person name="Attwood G.T."/>
        </authorList>
    </citation>
    <scope>NUCLEOTIDE SEQUENCE [LARGE SCALE GENOMIC DNA]</scope>
    <source>
        <strain evidence="8">ATCC 35063 / DSM 1093 / JCM 13430 / OCM 146 / M1</strain>
    </source>
</reference>
<dbReference type="InterPro" id="IPR037272">
    <property type="entry name" value="SNS_sf"/>
</dbReference>
<dbReference type="eggNOG" id="arCOG04466">
    <property type="taxonomic scope" value="Archaea"/>
</dbReference>
<evidence type="ECO:0000256" key="2">
    <source>
        <dbReference type="ARBA" id="ARBA00022448"/>
    </source>
</evidence>
<feature type="transmembrane region" description="Helical" evidence="6">
    <location>
        <begin position="316"/>
        <end position="337"/>
    </location>
</feature>
<feature type="transmembrane region" description="Helical" evidence="6">
    <location>
        <begin position="429"/>
        <end position="451"/>
    </location>
</feature>
<sequence length="489" mass="53955">MGEKAQWDSSLSFIFAMIGAAVGLGNIWRFSYVLYSNGGGSFFIPYFVAIAIMGIPFLILEYGVGFSFKDSFTNILKKIDGRLEIVAWILILFVFIVVIYYMVILSWDMVYLLTSFTFGWGVDTAAYFTNTVGGSADLAKGGIFLIPTTICVVLMWIVLWFISHRDVDKGIGKVSKVLIPSLFVIMGIIVFYSITLPGHMIGIDALLRPNWRMLLDVNIWLAAFAQIIFSLSMGQAIALTYASYLPESSRLTDNVLIVVASNSLFEIFTAFGVFSILGYMSLNSGMALNKLVTEGTGLVFIVFPMIFNVMGTVGRVLAPLLFLAILFAGITSALGFFEPMLSSASSKFNLSRKRTATILSIIGCAFSILLTTGISSYLVGVIDSFVNQFGILLLIGVQCIIFAWVYGIDHFIPVLNENGILKVGKIWKFIIKYLLPVVLFVIWAYGIFTLFTTAKTFEIMVDIIIIVAVLILSFILSHLNPRGSNEDNA</sequence>
<dbReference type="SUPFAM" id="SSF161070">
    <property type="entry name" value="SNF-like"/>
    <property type="match status" value="1"/>
</dbReference>
<feature type="transmembrane region" description="Helical" evidence="6">
    <location>
        <begin position="182"/>
        <end position="207"/>
    </location>
</feature>
<organism evidence="7 8">
    <name type="scientific">Methanobrevibacter ruminantium (strain ATCC 35063 / DSM 1093 / JCM 13430 / OCM 146 / M1)</name>
    <name type="common">Methanobacterium ruminantium</name>
    <dbReference type="NCBI Taxonomy" id="634498"/>
    <lineage>
        <taxon>Archaea</taxon>
        <taxon>Methanobacteriati</taxon>
        <taxon>Methanobacteriota</taxon>
        <taxon>Methanomada group</taxon>
        <taxon>Methanobacteria</taxon>
        <taxon>Methanobacteriales</taxon>
        <taxon>Methanobacteriaceae</taxon>
        <taxon>Methanobrevibacter</taxon>
    </lineage>
</organism>
<keyword evidence="2" id="KW-0813">Transport</keyword>
<dbReference type="GeneID" id="8770853"/>
<dbReference type="Proteomes" id="UP000008680">
    <property type="component" value="Chromosome"/>
</dbReference>
<dbReference type="PANTHER" id="PTHR42948:SF1">
    <property type="entry name" value="TRANSPORTER"/>
    <property type="match status" value="1"/>
</dbReference>
<evidence type="ECO:0000256" key="6">
    <source>
        <dbReference type="SAM" id="Phobius"/>
    </source>
</evidence>
<dbReference type="PATRIC" id="fig|634498.28.peg.1203"/>
<dbReference type="PANTHER" id="PTHR42948">
    <property type="entry name" value="TRANSPORTER"/>
    <property type="match status" value="1"/>
</dbReference>
<feature type="transmembrane region" description="Helical" evidence="6">
    <location>
        <begin position="12"/>
        <end position="31"/>
    </location>
</feature>